<name>A0A9P5JUZ8_9AGAM</name>
<evidence type="ECO:0000256" key="1">
    <source>
        <dbReference type="ARBA" id="ARBA00001936"/>
    </source>
</evidence>
<evidence type="ECO:0000256" key="13">
    <source>
        <dbReference type="SAM" id="MobiDB-lite"/>
    </source>
</evidence>
<comment type="subcellular location">
    <subcellularLocation>
        <location evidence="4">Nucleus</location>
    </subcellularLocation>
</comment>
<evidence type="ECO:0000256" key="11">
    <source>
        <dbReference type="ARBA" id="ARBA00023211"/>
    </source>
</evidence>
<dbReference type="PANTHER" id="PTHR12849:SF0">
    <property type="entry name" value="LARIAT DEBRANCHING ENZYME"/>
    <property type="match status" value="1"/>
</dbReference>
<feature type="compositionally biased region" description="Acidic residues" evidence="13">
    <location>
        <begin position="265"/>
        <end position="283"/>
    </location>
</feature>
<keyword evidence="9" id="KW-0862">Zinc</keyword>
<sequence length="479" mass="53342">MKVAVEGCCHGQLDAIYSHIQRLESQKKYKVDLLLICGDFQATRDNHDLQTMAVPQKYKHMGDFHKYYTGQATAPILTVVIGGNHEASNHLWELYHGGWLAPNIYFLGHAGCVQVNGVRVAGASGIFKQHDYHRGHFERQPYNNSTMRSIYHIREYNVRRLSLLSSPDVFLSHDWPCGIEQHGDLNDLLRRKPFFRDDIMSNKLGSPPLMVLLRNLQPTWWFAAHLHTRFEARVRHDPPLETTTTLSPSSPSSGPPPRAGNPDEITIDDNEEEDVEGLVEDSGFDAPSGGSTIPRVAASIAPPPPQNPDEITLDDEIEMVEPPLPPPPPPRETTFLALDKCLPRRQFLEVVDIPTPTQEQEGGSGGERQRDAVVLSYDPEWLAITRAFQPYLSLQSQQATYPNPDDARAAVSREWDWVHAHVPPKLNLGGGNDNGGDRWCVDACQRFARGPPAGNGNSAAALAQTEAFAALLEMENVVR</sequence>
<keyword evidence="10" id="KW-0408">Iron</keyword>
<keyword evidence="11" id="KW-0464">Manganese</keyword>
<evidence type="ECO:0000259" key="14">
    <source>
        <dbReference type="SMART" id="SM01124"/>
    </source>
</evidence>
<keyword evidence="7" id="KW-0479">Metal-binding</keyword>
<dbReference type="GO" id="GO:0046872">
    <property type="term" value="F:metal ion binding"/>
    <property type="evidence" value="ECO:0007669"/>
    <property type="project" value="UniProtKB-KW"/>
</dbReference>
<gene>
    <name evidence="15" type="ORF">DFH94DRAFT_785001</name>
</gene>
<comment type="caution">
    <text evidence="15">The sequence shown here is derived from an EMBL/GenBank/DDBJ whole genome shotgun (WGS) entry which is preliminary data.</text>
</comment>
<comment type="cofactor">
    <cofactor evidence="3">
        <name>Fe(2+)</name>
        <dbReference type="ChEBI" id="CHEBI:29033"/>
    </cofactor>
</comment>
<dbReference type="FunFam" id="3.60.21.10:FF:000035">
    <property type="entry name" value="Lariat debranching enzyme"/>
    <property type="match status" value="1"/>
</dbReference>
<dbReference type="Proteomes" id="UP000759537">
    <property type="component" value="Unassembled WGS sequence"/>
</dbReference>
<accession>A0A9P5JUZ8</accession>
<evidence type="ECO:0000256" key="2">
    <source>
        <dbReference type="ARBA" id="ARBA00001947"/>
    </source>
</evidence>
<evidence type="ECO:0000256" key="4">
    <source>
        <dbReference type="ARBA" id="ARBA00004123"/>
    </source>
</evidence>
<evidence type="ECO:0000256" key="10">
    <source>
        <dbReference type="ARBA" id="ARBA00023004"/>
    </source>
</evidence>
<dbReference type="InterPro" id="IPR007708">
    <property type="entry name" value="DBR1_C"/>
</dbReference>
<feature type="compositionally biased region" description="Low complexity" evidence="13">
    <location>
        <begin position="240"/>
        <end position="252"/>
    </location>
</feature>
<keyword evidence="6" id="KW-0507">mRNA processing</keyword>
<evidence type="ECO:0000256" key="8">
    <source>
        <dbReference type="ARBA" id="ARBA00022801"/>
    </source>
</evidence>
<evidence type="ECO:0000256" key="7">
    <source>
        <dbReference type="ARBA" id="ARBA00022723"/>
    </source>
</evidence>
<reference evidence="15" key="2">
    <citation type="journal article" date="2020" name="Nat. Commun.">
        <title>Large-scale genome sequencing of mycorrhizal fungi provides insights into the early evolution of symbiotic traits.</title>
        <authorList>
            <person name="Miyauchi S."/>
            <person name="Kiss E."/>
            <person name="Kuo A."/>
            <person name="Drula E."/>
            <person name="Kohler A."/>
            <person name="Sanchez-Garcia M."/>
            <person name="Morin E."/>
            <person name="Andreopoulos B."/>
            <person name="Barry K.W."/>
            <person name="Bonito G."/>
            <person name="Buee M."/>
            <person name="Carver A."/>
            <person name="Chen C."/>
            <person name="Cichocki N."/>
            <person name="Clum A."/>
            <person name="Culley D."/>
            <person name="Crous P.W."/>
            <person name="Fauchery L."/>
            <person name="Girlanda M."/>
            <person name="Hayes R.D."/>
            <person name="Keri Z."/>
            <person name="LaButti K."/>
            <person name="Lipzen A."/>
            <person name="Lombard V."/>
            <person name="Magnuson J."/>
            <person name="Maillard F."/>
            <person name="Murat C."/>
            <person name="Nolan M."/>
            <person name="Ohm R.A."/>
            <person name="Pangilinan J."/>
            <person name="Pereira M.F."/>
            <person name="Perotto S."/>
            <person name="Peter M."/>
            <person name="Pfister S."/>
            <person name="Riley R."/>
            <person name="Sitrit Y."/>
            <person name="Stielow J.B."/>
            <person name="Szollosi G."/>
            <person name="Zifcakova L."/>
            <person name="Stursova M."/>
            <person name="Spatafora J.W."/>
            <person name="Tedersoo L."/>
            <person name="Vaario L.M."/>
            <person name="Yamada A."/>
            <person name="Yan M."/>
            <person name="Wang P."/>
            <person name="Xu J."/>
            <person name="Bruns T."/>
            <person name="Baldrian P."/>
            <person name="Vilgalys R."/>
            <person name="Dunand C."/>
            <person name="Henrissat B."/>
            <person name="Grigoriev I.V."/>
            <person name="Hibbett D."/>
            <person name="Nagy L.G."/>
            <person name="Martin F.M."/>
        </authorList>
    </citation>
    <scope>NUCLEOTIDE SEQUENCE</scope>
    <source>
        <strain evidence="15">Prilba</strain>
    </source>
</reference>
<dbReference type="InterPro" id="IPR029052">
    <property type="entry name" value="Metallo-depent_PP-like"/>
</dbReference>
<reference evidence="15" key="1">
    <citation type="submission" date="2019-10" db="EMBL/GenBank/DDBJ databases">
        <authorList>
            <consortium name="DOE Joint Genome Institute"/>
            <person name="Kuo A."/>
            <person name="Miyauchi S."/>
            <person name="Kiss E."/>
            <person name="Drula E."/>
            <person name="Kohler A."/>
            <person name="Sanchez-Garcia M."/>
            <person name="Andreopoulos B."/>
            <person name="Barry K.W."/>
            <person name="Bonito G."/>
            <person name="Buee M."/>
            <person name="Carver A."/>
            <person name="Chen C."/>
            <person name="Cichocki N."/>
            <person name="Clum A."/>
            <person name="Culley D."/>
            <person name="Crous P.W."/>
            <person name="Fauchery L."/>
            <person name="Girlanda M."/>
            <person name="Hayes R."/>
            <person name="Keri Z."/>
            <person name="LaButti K."/>
            <person name="Lipzen A."/>
            <person name="Lombard V."/>
            <person name="Magnuson J."/>
            <person name="Maillard F."/>
            <person name="Morin E."/>
            <person name="Murat C."/>
            <person name="Nolan M."/>
            <person name="Ohm R."/>
            <person name="Pangilinan J."/>
            <person name="Pereira M."/>
            <person name="Perotto S."/>
            <person name="Peter M."/>
            <person name="Riley R."/>
            <person name="Sitrit Y."/>
            <person name="Stielow B."/>
            <person name="Szollosi G."/>
            <person name="Zifcakova L."/>
            <person name="Stursova M."/>
            <person name="Spatafora J.W."/>
            <person name="Tedersoo L."/>
            <person name="Vaario L.-M."/>
            <person name="Yamada A."/>
            <person name="Yan M."/>
            <person name="Wang P."/>
            <person name="Xu J."/>
            <person name="Bruns T."/>
            <person name="Baldrian P."/>
            <person name="Vilgalys R."/>
            <person name="Henrissat B."/>
            <person name="Grigoriev I.V."/>
            <person name="Hibbett D."/>
            <person name="Nagy L.G."/>
            <person name="Martin F.M."/>
        </authorList>
    </citation>
    <scope>NUCLEOTIDE SEQUENCE</scope>
    <source>
        <strain evidence="15">Prilba</strain>
    </source>
</reference>
<keyword evidence="16" id="KW-1185">Reference proteome</keyword>
<evidence type="ECO:0000313" key="16">
    <source>
        <dbReference type="Proteomes" id="UP000759537"/>
    </source>
</evidence>
<evidence type="ECO:0000256" key="3">
    <source>
        <dbReference type="ARBA" id="ARBA00001954"/>
    </source>
</evidence>
<dbReference type="Pfam" id="PF05011">
    <property type="entry name" value="DBR1"/>
    <property type="match status" value="1"/>
</dbReference>
<dbReference type="GO" id="GO:0008419">
    <property type="term" value="F:RNA lariat debranching enzyme activity"/>
    <property type="evidence" value="ECO:0007669"/>
    <property type="project" value="TreeGrafter"/>
</dbReference>
<feature type="domain" description="Lariat debranching enzyme C-terminal" evidence="14">
    <location>
        <begin position="324"/>
        <end position="478"/>
    </location>
</feature>
<evidence type="ECO:0000256" key="9">
    <source>
        <dbReference type="ARBA" id="ARBA00022833"/>
    </source>
</evidence>
<dbReference type="SMART" id="SM01124">
    <property type="entry name" value="DBR1"/>
    <property type="match status" value="1"/>
</dbReference>
<dbReference type="Gene3D" id="3.60.21.10">
    <property type="match status" value="1"/>
</dbReference>
<dbReference type="SUPFAM" id="SSF56300">
    <property type="entry name" value="Metallo-dependent phosphatases"/>
    <property type="match status" value="1"/>
</dbReference>
<evidence type="ECO:0000256" key="12">
    <source>
        <dbReference type="ARBA" id="ARBA00023242"/>
    </source>
</evidence>
<dbReference type="PANTHER" id="PTHR12849">
    <property type="entry name" value="RNA LARIAT DEBRANCHING ENZYME"/>
    <property type="match status" value="1"/>
</dbReference>
<evidence type="ECO:0000256" key="6">
    <source>
        <dbReference type="ARBA" id="ARBA00022664"/>
    </source>
</evidence>
<dbReference type="OrthoDB" id="407609at2759"/>
<dbReference type="EMBL" id="WHVB01000054">
    <property type="protein sequence ID" value="KAF8464734.1"/>
    <property type="molecule type" value="Genomic_DNA"/>
</dbReference>
<keyword evidence="8" id="KW-0378">Hydrolase</keyword>
<protein>
    <submittedName>
        <fullName evidence="15">Lariat debranching enzyme, C-terminal domain-containing protein</fullName>
    </submittedName>
</protein>
<dbReference type="GO" id="GO:0000398">
    <property type="term" value="P:mRNA splicing, via spliceosome"/>
    <property type="evidence" value="ECO:0007669"/>
    <property type="project" value="TreeGrafter"/>
</dbReference>
<organism evidence="15 16">
    <name type="scientific">Russula ochroleuca</name>
    <dbReference type="NCBI Taxonomy" id="152965"/>
    <lineage>
        <taxon>Eukaryota</taxon>
        <taxon>Fungi</taxon>
        <taxon>Dikarya</taxon>
        <taxon>Basidiomycota</taxon>
        <taxon>Agaricomycotina</taxon>
        <taxon>Agaricomycetes</taxon>
        <taxon>Russulales</taxon>
        <taxon>Russulaceae</taxon>
        <taxon>Russula</taxon>
    </lineage>
</organism>
<dbReference type="GO" id="GO:0005634">
    <property type="term" value="C:nucleus"/>
    <property type="evidence" value="ECO:0007669"/>
    <property type="project" value="UniProtKB-SubCell"/>
</dbReference>
<dbReference type="CDD" id="cd00844">
    <property type="entry name" value="MPP_Dbr1_N"/>
    <property type="match status" value="1"/>
</dbReference>
<dbReference type="AlphaFoldDB" id="A0A9P5JUZ8"/>
<dbReference type="InterPro" id="IPR041816">
    <property type="entry name" value="Dbr1_N"/>
</dbReference>
<keyword evidence="12" id="KW-0539">Nucleus</keyword>
<feature type="region of interest" description="Disordered" evidence="13">
    <location>
        <begin position="235"/>
        <end position="311"/>
    </location>
</feature>
<comment type="cofactor">
    <cofactor evidence="2">
        <name>Zn(2+)</name>
        <dbReference type="ChEBI" id="CHEBI:29105"/>
    </cofactor>
</comment>
<proteinExistence type="inferred from homology"/>
<dbReference type="Pfam" id="PF00149">
    <property type="entry name" value="Metallophos"/>
    <property type="match status" value="1"/>
</dbReference>
<comment type="cofactor">
    <cofactor evidence="1">
        <name>Mn(2+)</name>
        <dbReference type="ChEBI" id="CHEBI:29035"/>
    </cofactor>
</comment>
<comment type="similarity">
    <text evidence="5">Belongs to the lariat debranching enzyme family.</text>
</comment>
<evidence type="ECO:0000256" key="5">
    <source>
        <dbReference type="ARBA" id="ARBA00006045"/>
    </source>
</evidence>
<dbReference type="InterPro" id="IPR004843">
    <property type="entry name" value="Calcineurin-like_PHP"/>
</dbReference>
<evidence type="ECO:0000313" key="15">
    <source>
        <dbReference type="EMBL" id="KAF8464734.1"/>
    </source>
</evidence>